<dbReference type="SMART" id="SM00320">
    <property type="entry name" value="WD40"/>
    <property type="match status" value="6"/>
</dbReference>
<dbReference type="GO" id="GO:0006887">
    <property type="term" value="P:exocytosis"/>
    <property type="evidence" value="ECO:0007669"/>
    <property type="project" value="UniProtKB-KW"/>
</dbReference>
<dbReference type="SUPFAM" id="SSF50978">
    <property type="entry name" value="WD40 repeat-like"/>
    <property type="match status" value="1"/>
</dbReference>
<feature type="compositionally biased region" description="Low complexity" evidence="3">
    <location>
        <begin position="1"/>
        <end position="11"/>
    </location>
</feature>
<dbReference type="Proteomes" id="UP000507222">
    <property type="component" value="Unassembled WGS sequence"/>
</dbReference>
<name>A0A6J5VJE0_PRUAR</name>
<dbReference type="GO" id="GO:0006893">
    <property type="term" value="P:Golgi to plasma membrane transport"/>
    <property type="evidence" value="ECO:0007669"/>
    <property type="project" value="TreeGrafter"/>
</dbReference>
<dbReference type="GO" id="GO:0045159">
    <property type="term" value="F:myosin II binding"/>
    <property type="evidence" value="ECO:0007669"/>
    <property type="project" value="TreeGrafter"/>
</dbReference>
<dbReference type="CDD" id="cd15873">
    <property type="entry name" value="R-SNARE_STXBP5_6"/>
    <property type="match status" value="1"/>
</dbReference>
<dbReference type="AlphaFoldDB" id="A0A6J5VJE0"/>
<evidence type="ECO:0000313" key="5">
    <source>
        <dbReference type="EMBL" id="CAB4287974.1"/>
    </source>
</evidence>
<evidence type="ECO:0000256" key="1">
    <source>
        <dbReference type="ARBA" id="ARBA00008070"/>
    </source>
</evidence>
<dbReference type="GO" id="GO:0019905">
    <property type="term" value="F:syntaxin binding"/>
    <property type="evidence" value="ECO:0007669"/>
    <property type="project" value="TreeGrafter"/>
</dbReference>
<keyword evidence="2" id="KW-0268">Exocytosis</keyword>
<dbReference type="GO" id="GO:0005737">
    <property type="term" value="C:cytoplasm"/>
    <property type="evidence" value="ECO:0007669"/>
    <property type="project" value="TreeGrafter"/>
</dbReference>
<dbReference type="Pfam" id="PF08596">
    <property type="entry name" value="Lgl_C"/>
    <property type="match status" value="1"/>
</dbReference>
<feature type="compositionally biased region" description="Basic and acidic residues" evidence="3">
    <location>
        <begin position="1027"/>
        <end position="1040"/>
    </location>
</feature>
<dbReference type="Gene3D" id="2.130.10.10">
    <property type="entry name" value="YVTN repeat-like/Quinoprotein amine dehydrogenase"/>
    <property type="match status" value="2"/>
</dbReference>
<feature type="region of interest" description="Disordered" evidence="3">
    <location>
        <begin position="171"/>
        <end position="196"/>
    </location>
</feature>
<dbReference type="PANTHER" id="PTHR10241">
    <property type="entry name" value="LETHAL 2 GIANT LARVAE PROTEIN"/>
    <property type="match status" value="1"/>
</dbReference>
<dbReference type="InterPro" id="IPR013905">
    <property type="entry name" value="Lgl_C_dom"/>
</dbReference>
<evidence type="ECO:0000259" key="4">
    <source>
        <dbReference type="Pfam" id="PF08596"/>
    </source>
</evidence>
<dbReference type="InterPro" id="IPR001680">
    <property type="entry name" value="WD40_rpt"/>
</dbReference>
<dbReference type="PANTHER" id="PTHR10241:SF27">
    <property type="entry name" value="TRANSDUCIN_WD40 REPEAT-LIKE SUPERFAMILY PROTEIN"/>
    <property type="match status" value="1"/>
</dbReference>
<proteinExistence type="inferred from homology"/>
<organism evidence="5 6">
    <name type="scientific">Prunus armeniaca</name>
    <name type="common">Apricot</name>
    <name type="synonym">Armeniaca vulgaris</name>
    <dbReference type="NCBI Taxonomy" id="36596"/>
    <lineage>
        <taxon>Eukaryota</taxon>
        <taxon>Viridiplantae</taxon>
        <taxon>Streptophyta</taxon>
        <taxon>Embryophyta</taxon>
        <taxon>Tracheophyta</taxon>
        <taxon>Spermatophyta</taxon>
        <taxon>Magnoliopsida</taxon>
        <taxon>eudicotyledons</taxon>
        <taxon>Gunneridae</taxon>
        <taxon>Pentapetalae</taxon>
        <taxon>rosids</taxon>
        <taxon>fabids</taxon>
        <taxon>Rosales</taxon>
        <taxon>Rosaceae</taxon>
        <taxon>Amygdaloideae</taxon>
        <taxon>Amygdaleae</taxon>
        <taxon>Prunus</taxon>
    </lineage>
</organism>
<accession>A0A6J5VJE0</accession>
<protein>
    <recommendedName>
        <fullName evidence="4">Lethal giant larvae (Lgl)-like C-terminal domain-containing protein</fullName>
    </recommendedName>
</protein>
<dbReference type="GO" id="GO:0005886">
    <property type="term" value="C:plasma membrane"/>
    <property type="evidence" value="ECO:0007669"/>
    <property type="project" value="TreeGrafter"/>
</dbReference>
<sequence>MTGPPSSSYPSQVPPPTVEISPENRREKLGFARNFTGFVLRRPAAIFGDPGVLSRDLWFFRRWVIALDTHALPARGHCSRGAFLSQWDPQVVMSAIRRIVKRSPGYSGNANPGVRVLVTVRSCDREQSDRPIWTKLAGRETLPKFWQKVTCPKSSLVKEDIVLRSEPCVGVMPGSPQGSSRVPGNSGRPGGNSDGLKGGDIDPRLLFHYGIPSGCNMLAYDPIQKILAVSSKDGRIKLFGKDNTQALLESVNAVPSKFLQIWDIEKNLLADVHAFEEDITSFTVMQHSLYMYVGNSAGNVRVLKLEQEHIVQMKYTIPYSASHGNPTEETGDTSVVHVLPQPAAENGIISLWDIRESKTVFTAGGNALQSLHHEGKKVTSACWACPFGSKVAVGYSNGDIFIWSVSTRTELPSEPSTQNGKASRLYVMGGSDTISSNLLQVILLNEHTEGRTIKLGLQLPEPCIDMEIVSSLSEQSKHKQDCFLLLGNSGNLYAYDDCLIEKYLLQSQSKSSPSLPKEDCLLLAKSIPSLFSFETKPKDGTHLNAARFTGFLKVKNLYITGHNDGALNFWDLSCPLLVPILSLKQQSEDDLSLSGIPVTALFFNENSRLLVSGDQSGMVRIFRLKPEPYANVSSFLKYEKGNDHIIQSVKLLKVNGSVLSVNINHSTGHLAVGSSQGYVSVLDIEGPTVLYQNILQVKSPPASSLCISKPCSFHGFDKNVLAVATEDSSVLALDSDNGNTLSTSLVHPKKPTRALFMQILDGQDVKRLNLLNGLDLSNGSPVEDGGVKKVIYKKKFQASCCWASTFYTSSDVGLILLFTSGKVEIRSLPELSLIKETSIRGFTYSTPKPNSFSDSLICSSCEGELVMVNGDQEIFFFSLSLHNKSFRLLDSFNSTYQKDLIIPQEDLIPGRTIQKEKKKGIFSSVIKDIVGSKAKNVPEIETEDTKESFEELSTIFSTANFTVDVENTDEQARDEDELDLDDIDIDMDMDIPGEKPKEQNMLAALNKEKLASKFMAFKGKVLKQMKSKTEKNSTKEEQQDGKVGQVDQIKRRYGFSSNEANIAKMAESKLQENMKKLQGINLRTTEMQDTAQSFSSLANELLRTEQDRRGS</sequence>
<feature type="region of interest" description="Disordered" evidence="3">
    <location>
        <begin position="1"/>
        <end position="21"/>
    </location>
</feature>
<feature type="region of interest" description="Disordered" evidence="3">
    <location>
        <begin position="1025"/>
        <end position="1046"/>
    </location>
</feature>
<reference evidence="5 6" key="1">
    <citation type="submission" date="2020-05" db="EMBL/GenBank/DDBJ databases">
        <authorList>
            <person name="Campoy J."/>
            <person name="Schneeberger K."/>
            <person name="Spophaly S."/>
        </authorList>
    </citation>
    <scope>NUCLEOTIDE SEQUENCE [LARGE SCALE GENOMIC DNA]</scope>
    <source>
        <strain evidence="5">PruArmRojPasFocal</strain>
    </source>
</reference>
<dbReference type="EMBL" id="CAEKDK010000007">
    <property type="protein sequence ID" value="CAB4287974.1"/>
    <property type="molecule type" value="Genomic_DNA"/>
</dbReference>
<evidence type="ECO:0000313" key="6">
    <source>
        <dbReference type="Proteomes" id="UP000507222"/>
    </source>
</evidence>
<comment type="similarity">
    <text evidence="1">Belongs to the WD repeat L(2)GL family.</text>
</comment>
<dbReference type="InterPro" id="IPR015943">
    <property type="entry name" value="WD40/YVTN_repeat-like_dom_sf"/>
</dbReference>
<dbReference type="InterPro" id="IPR036322">
    <property type="entry name" value="WD40_repeat_dom_sf"/>
</dbReference>
<feature type="domain" description="Lethal giant larvae (Lgl)-like C-terminal" evidence="4">
    <location>
        <begin position="794"/>
        <end position="903"/>
    </location>
</feature>
<dbReference type="GO" id="GO:0005096">
    <property type="term" value="F:GTPase activator activity"/>
    <property type="evidence" value="ECO:0007669"/>
    <property type="project" value="TreeGrafter"/>
</dbReference>
<evidence type="ECO:0000256" key="3">
    <source>
        <dbReference type="SAM" id="MobiDB-lite"/>
    </source>
</evidence>
<gene>
    <name evidence="5" type="ORF">CURHAP_LOCUS46018</name>
</gene>
<feature type="compositionally biased region" description="Gly residues" evidence="3">
    <location>
        <begin position="187"/>
        <end position="196"/>
    </location>
</feature>
<evidence type="ECO:0000256" key="2">
    <source>
        <dbReference type="ARBA" id="ARBA00022483"/>
    </source>
</evidence>